<dbReference type="PROSITE" id="PS51885">
    <property type="entry name" value="NEPRILYSIN"/>
    <property type="match status" value="1"/>
</dbReference>
<protein>
    <submittedName>
        <fullName evidence="10">M13 family metallopeptidase</fullName>
    </submittedName>
</protein>
<evidence type="ECO:0000256" key="4">
    <source>
        <dbReference type="ARBA" id="ARBA00022801"/>
    </source>
</evidence>
<evidence type="ECO:0000313" key="11">
    <source>
        <dbReference type="Proteomes" id="UP001596391"/>
    </source>
</evidence>
<keyword evidence="3" id="KW-0479">Metal-binding</keyword>
<dbReference type="RefSeq" id="WP_263371049.1">
    <property type="nucleotide sequence ID" value="NZ_JAGSYD010000002.1"/>
</dbReference>
<dbReference type="Gene3D" id="3.40.390.10">
    <property type="entry name" value="Collagenase (Catalytic Domain)"/>
    <property type="match status" value="1"/>
</dbReference>
<dbReference type="PRINTS" id="PR00786">
    <property type="entry name" value="NEPRILYSIN"/>
</dbReference>
<feature type="domain" description="Peptidase M13 N-terminal" evidence="9">
    <location>
        <begin position="35"/>
        <end position="422"/>
    </location>
</feature>
<dbReference type="SUPFAM" id="SSF55486">
    <property type="entry name" value="Metalloproteases ('zincins'), catalytic domain"/>
    <property type="match status" value="1"/>
</dbReference>
<sequence>MISRKYLLASALFASTALAQTNGINLENIDHNVKPGDDFYLFANGEWMKNTTIPADRTSVGSFTIVADKTDAQLKQIFADVASNPGAANTDTRRVADLYAAYMNEAAIEQHGLANLKPMLAVIDKIADKKELSAALGRSLRADVDPLNNTNFHTANLVGVWVAPGFNDPDHYAPYLLTGGGLLPARDYYLADSEHMKHVREVYKQHLAKLFTLAGYSEPDARAVRVLALETAIAKVQTSLADSEDIHHANNVWAQSDFTAKAPGIDWATYFTAAGLAKQSSFYVWQPASMTANAALVQSESLAAWKDLLAAHLLDANSLSLSKAFADEQFEFYGKTLSGAQQQRPREQRGIALTNSILGDAVGQIYVKQNFSPEAKARAQAMVNNLLAAFHARLEALDWMTPSTKAEALRKLATLHVGIGYPDHWRSYAGLEIKPDDLGGNLRRAAVHELHYSLGRIGKPVDRAEWCMEPQTVNAVNLPLDNGLNFPAAILQPPFFDANAPDAANYGAIGTVIGHEISHTFDSEGAAFDSKGKVRDWWTPADYAHFKQVTGALAAQFDAYEPFPGVHVSGKQTLGEDIADLGGVAASFDAFHVALKKKPAANVGPYTPDQQFFLAFGQIWRTKMREATYRARVVSDPHAPGQYRASTVRNFDAWYTLFDVKPGEKLYLAPEQRVHIW</sequence>
<name>A0ABW1ZCZ0_9BACT</name>
<keyword evidence="5" id="KW-0862">Zinc</keyword>
<feature type="signal peptide" evidence="7">
    <location>
        <begin position="1"/>
        <end position="19"/>
    </location>
</feature>
<evidence type="ECO:0000256" key="7">
    <source>
        <dbReference type="SAM" id="SignalP"/>
    </source>
</evidence>
<evidence type="ECO:0000256" key="6">
    <source>
        <dbReference type="ARBA" id="ARBA00023049"/>
    </source>
</evidence>
<dbReference type="InterPro" id="IPR000718">
    <property type="entry name" value="Peptidase_M13"/>
</dbReference>
<feature type="domain" description="Peptidase M13 C-terminal" evidence="8">
    <location>
        <begin position="474"/>
        <end position="674"/>
    </location>
</feature>
<dbReference type="PANTHER" id="PTHR11733">
    <property type="entry name" value="ZINC METALLOPROTEASE FAMILY M13 NEPRILYSIN-RELATED"/>
    <property type="match status" value="1"/>
</dbReference>
<keyword evidence="6" id="KW-0482">Metalloprotease</keyword>
<comment type="caution">
    <text evidence="10">The sequence shown here is derived from an EMBL/GenBank/DDBJ whole genome shotgun (WGS) entry which is preliminary data.</text>
</comment>
<dbReference type="InterPro" id="IPR008753">
    <property type="entry name" value="Peptidase_M13_N"/>
</dbReference>
<dbReference type="InterPro" id="IPR042089">
    <property type="entry name" value="Peptidase_M13_dom_2"/>
</dbReference>
<evidence type="ECO:0000256" key="3">
    <source>
        <dbReference type="ARBA" id="ARBA00022723"/>
    </source>
</evidence>
<dbReference type="Gene3D" id="1.10.1380.10">
    <property type="entry name" value="Neutral endopeptidase , domain2"/>
    <property type="match status" value="1"/>
</dbReference>
<accession>A0ABW1ZCZ0</accession>
<dbReference type="PANTHER" id="PTHR11733:SF211">
    <property type="entry name" value="OLIGOPEPTIDASE LIPOPROTEIN M13 FAMILY"/>
    <property type="match status" value="1"/>
</dbReference>
<dbReference type="EMBL" id="JBHSWI010000001">
    <property type="protein sequence ID" value="MFC6647016.1"/>
    <property type="molecule type" value="Genomic_DNA"/>
</dbReference>
<organism evidence="10 11">
    <name type="scientific">Granulicella cerasi</name>
    <dbReference type="NCBI Taxonomy" id="741063"/>
    <lineage>
        <taxon>Bacteria</taxon>
        <taxon>Pseudomonadati</taxon>
        <taxon>Acidobacteriota</taxon>
        <taxon>Terriglobia</taxon>
        <taxon>Terriglobales</taxon>
        <taxon>Acidobacteriaceae</taxon>
        <taxon>Granulicella</taxon>
    </lineage>
</organism>
<evidence type="ECO:0000256" key="1">
    <source>
        <dbReference type="ARBA" id="ARBA00001947"/>
    </source>
</evidence>
<reference evidence="11" key="1">
    <citation type="journal article" date="2019" name="Int. J. Syst. Evol. Microbiol.">
        <title>The Global Catalogue of Microorganisms (GCM) 10K type strain sequencing project: providing services to taxonomists for standard genome sequencing and annotation.</title>
        <authorList>
            <consortium name="The Broad Institute Genomics Platform"/>
            <consortium name="The Broad Institute Genome Sequencing Center for Infectious Disease"/>
            <person name="Wu L."/>
            <person name="Ma J."/>
        </authorList>
    </citation>
    <scope>NUCLEOTIDE SEQUENCE [LARGE SCALE GENOMIC DNA]</scope>
    <source>
        <strain evidence="11">CGMCC 1.16026</strain>
    </source>
</reference>
<gene>
    <name evidence="10" type="ORF">ACFQBQ_15815</name>
</gene>
<dbReference type="CDD" id="cd08662">
    <property type="entry name" value="M13"/>
    <property type="match status" value="1"/>
</dbReference>
<keyword evidence="11" id="KW-1185">Reference proteome</keyword>
<evidence type="ECO:0000259" key="8">
    <source>
        <dbReference type="Pfam" id="PF01431"/>
    </source>
</evidence>
<dbReference type="InterPro" id="IPR018497">
    <property type="entry name" value="Peptidase_M13_C"/>
</dbReference>
<evidence type="ECO:0000259" key="9">
    <source>
        <dbReference type="Pfam" id="PF05649"/>
    </source>
</evidence>
<proteinExistence type="predicted"/>
<keyword evidence="7" id="KW-0732">Signal</keyword>
<keyword evidence="2" id="KW-0645">Protease</keyword>
<dbReference type="InterPro" id="IPR024079">
    <property type="entry name" value="MetalloPept_cat_dom_sf"/>
</dbReference>
<evidence type="ECO:0000313" key="10">
    <source>
        <dbReference type="EMBL" id="MFC6647016.1"/>
    </source>
</evidence>
<comment type="cofactor">
    <cofactor evidence="1">
        <name>Zn(2+)</name>
        <dbReference type="ChEBI" id="CHEBI:29105"/>
    </cofactor>
</comment>
<dbReference type="Pfam" id="PF05649">
    <property type="entry name" value="Peptidase_M13_N"/>
    <property type="match status" value="1"/>
</dbReference>
<dbReference type="Pfam" id="PF01431">
    <property type="entry name" value="Peptidase_M13"/>
    <property type="match status" value="1"/>
</dbReference>
<dbReference type="Proteomes" id="UP001596391">
    <property type="component" value="Unassembled WGS sequence"/>
</dbReference>
<feature type="chain" id="PRO_5047343642" evidence="7">
    <location>
        <begin position="20"/>
        <end position="677"/>
    </location>
</feature>
<evidence type="ECO:0000256" key="5">
    <source>
        <dbReference type="ARBA" id="ARBA00022833"/>
    </source>
</evidence>
<keyword evidence="4" id="KW-0378">Hydrolase</keyword>
<evidence type="ECO:0000256" key="2">
    <source>
        <dbReference type="ARBA" id="ARBA00022670"/>
    </source>
</evidence>